<dbReference type="AlphaFoldDB" id="A0A8S1UKA8"/>
<organism evidence="1 2">
    <name type="scientific">Paramecium octaurelia</name>
    <dbReference type="NCBI Taxonomy" id="43137"/>
    <lineage>
        <taxon>Eukaryota</taxon>
        <taxon>Sar</taxon>
        <taxon>Alveolata</taxon>
        <taxon>Ciliophora</taxon>
        <taxon>Intramacronucleata</taxon>
        <taxon>Oligohymenophorea</taxon>
        <taxon>Peniculida</taxon>
        <taxon>Parameciidae</taxon>
        <taxon>Paramecium</taxon>
    </lineage>
</organism>
<protein>
    <submittedName>
        <fullName evidence="1">Uncharacterized protein</fullName>
    </submittedName>
</protein>
<dbReference type="Proteomes" id="UP000683925">
    <property type="component" value="Unassembled WGS sequence"/>
</dbReference>
<name>A0A8S1UKA8_PAROT</name>
<dbReference type="EMBL" id="CAJJDP010000045">
    <property type="protein sequence ID" value="CAD8164814.1"/>
    <property type="molecule type" value="Genomic_DNA"/>
</dbReference>
<dbReference type="OMA" id="CQYITIC"/>
<keyword evidence="2" id="KW-1185">Reference proteome</keyword>
<evidence type="ECO:0000313" key="2">
    <source>
        <dbReference type="Proteomes" id="UP000683925"/>
    </source>
</evidence>
<accession>A0A8S1UKA8</accession>
<proteinExistence type="predicted"/>
<sequence length="132" mass="15555">MFIESIDHSTPKTIGENDITKPEFDSKVNYKLEVRKSHLLKQFLRQEVENTQKSIVKLKKTISEDEVIIEHTCQYITICSLYQYICSNLILLGNQQTNLKKKFNYKTFQMYQLHSYLLLKTSSKIALKIEAF</sequence>
<reference evidence="1" key="1">
    <citation type="submission" date="2021-01" db="EMBL/GenBank/DDBJ databases">
        <authorList>
            <consortium name="Genoscope - CEA"/>
            <person name="William W."/>
        </authorList>
    </citation>
    <scope>NUCLEOTIDE SEQUENCE</scope>
</reference>
<gene>
    <name evidence="1" type="ORF">POCTA_138.1.T0450245</name>
</gene>
<comment type="caution">
    <text evidence="1">The sequence shown here is derived from an EMBL/GenBank/DDBJ whole genome shotgun (WGS) entry which is preliminary data.</text>
</comment>
<evidence type="ECO:0000313" key="1">
    <source>
        <dbReference type="EMBL" id="CAD8164814.1"/>
    </source>
</evidence>